<accession>A0A8T4IP88</accession>
<dbReference type="InterPro" id="IPR008927">
    <property type="entry name" value="6-PGluconate_DH-like_C_sf"/>
</dbReference>
<organism evidence="7 8">
    <name type="scientific">Streptomyces daliensis</name>
    <dbReference type="NCBI Taxonomy" id="299421"/>
    <lineage>
        <taxon>Bacteria</taxon>
        <taxon>Bacillati</taxon>
        <taxon>Actinomycetota</taxon>
        <taxon>Actinomycetes</taxon>
        <taxon>Kitasatosporales</taxon>
        <taxon>Streptomycetaceae</taxon>
        <taxon>Streptomyces</taxon>
    </lineage>
</organism>
<name>A0A8T4IP88_9ACTN</name>
<dbReference type="GO" id="GO:0070403">
    <property type="term" value="F:NAD+ binding"/>
    <property type="evidence" value="ECO:0007669"/>
    <property type="project" value="InterPro"/>
</dbReference>
<evidence type="ECO:0000259" key="5">
    <source>
        <dbReference type="Pfam" id="PF00725"/>
    </source>
</evidence>
<dbReference type="SUPFAM" id="SSF48179">
    <property type="entry name" value="6-phosphogluconate dehydrogenase C-terminal domain-like"/>
    <property type="match status" value="1"/>
</dbReference>
<evidence type="ECO:0000259" key="6">
    <source>
        <dbReference type="Pfam" id="PF02737"/>
    </source>
</evidence>
<evidence type="ECO:0000256" key="2">
    <source>
        <dbReference type="ARBA" id="ARBA00009463"/>
    </source>
</evidence>
<evidence type="ECO:0000256" key="1">
    <source>
        <dbReference type="ARBA" id="ARBA00005086"/>
    </source>
</evidence>
<gene>
    <name evidence="7" type="ORF">KDA82_00530</name>
</gene>
<dbReference type="GO" id="GO:0006631">
    <property type="term" value="P:fatty acid metabolic process"/>
    <property type="evidence" value="ECO:0007669"/>
    <property type="project" value="InterPro"/>
</dbReference>
<dbReference type="EMBL" id="JAGSMN010000006">
    <property type="protein sequence ID" value="MBR7671547.1"/>
    <property type="molecule type" value="Genomic_DNA"/>
</dbReference>
<dbReference type="Pfam" id="PF02737">
    <property type="entry name" value="3HCDH_N"/>
    <property type="match status" value="1"/>
</dbReference>
<evidence type="ECO:0000313" key="8">
    <source>
        <dbReference type="Proteomes" id="UP000675554"/>
    </source>
</evidence>
<dbReference type="InterPro" id="IPR013328">
    <property type="entry name" value="6PGD_dom2"/>
</dbReference>
<protein>
    <submittedName>
        <fullName evidence="7">3-hydroxyacyl-CoA dehydrogenase family protein</fullName>
    </submittedName>
</protein>
<comment type="similarity">
    <text evidence="2">Belongs to the 3-hydroxyacyl-CoA dehydrogenase family.</text>
</comment>
<keyword evidence="8" id="KW-1185">Reference proteome</keyword>
<dbReference type="GO" id="GO:0016616">
    <property type="term" value="F:oxidoreductase activity, acting on the CH-OH group of donors, NAD or NADP as acceptor"/>
    <property type="evidence" value="ECO:0007669"/>
    <property type="project" value="InterPro"/>
</dbReference>
<feature type="domain" description="3-hydroxyacyl-CoA dehydrogenase NAD binding" evidence="6">
    <location>
        <begin position="11"/>
        <end position="187"/>
    </location>
</feature>
<dbReference type="Proteomes" id="UP000675554">
    <property type="component" value="Unassembled WGS sequence"/>
</dbReference>
<dbReference type="AlphaFoldDB" id="A0A8T4IP88"/>
<evidence type="ECO:0000256" key="3">
    <source>
        <dbReference type="ARBA" id="ARBA00023002"/>
    </source>
</evidence>
<comment type="pathway">
    <text evidence="1">Lipid metabolism; butanoate metabolism.</text>
</comment>
<dbReference type="Gene3D" id="1.10.1040.10">
    <property type="entry name" value="N-(1-d-carboxylethyl)-l-norvaline Dehydrogenase, domain 2"/>
    <property type="match status" value="1"/>
</dbReference>
<dbReference type="Gene3D" id="3.40.50.720">
    <property type="entry name" value="NAD(P)-binding Rossmann-like Domain"/>
    <property type="match status" value="1"/>
</dbReference>
<keyword evidence="3" id="KW-0560">Oxidoreductase</keyword>
<dbReference type="InterPro" id="IPR006176">
    <property type="entry name" value="3-OHacyl-CoA_DH_NAD-bd"/>
</dbReference>
<feature type="domain" description="3-hydroxyacyl-CoA dehydrogenase C-terminal" evidence="5">
    <location>
        <begin position="190"/>
        <end position="286"/>
    </location>
</feature>
<dbReference type="InterPro" id="IPR036291">
    <property type="entry name" value="NAD(P)-bd_dom_sf"/>
</dbReference>
<evidence type="ECO:0000313" key="7">
    <source>
        <dbReference type="EMBL" id="MBR7671547.1"/>
    </source>
</evidence>
<feature type="site" description="Important for catalytic activity" evidence="4">
    <location>
        <position position="144"/>
    </location>
</feature>
<dbReference type="PANTHER" id="PTHR48075:SF5">
    <property type="entry name" value="3-HYDROXYBUTYRYL-COA DEHYDROGENASE"/>
    <property type="match status" value="1"/>
</dbReference>
<dbReference type="Pfam" id="PF00725">
    <property type="entry name" value="3HCDH"/>
    <property type="match status" value="1"/>
</dbReference>
<dbReference type="PIRSF" id="PIRSF000105">
    <property type="entry name" value="HCDH"/>
    <property type="match status" value="1"/>
</dbReference>
<proteinExistence type="inferred from homology"/>
<dbReference type="InterPro" id="IPR022694">
    <property type="entry name" value="3-OHacyl-CoA_DH"/>
</dbReference>
<sequence>MTETVQDLDPVGVVGAGQMGVGVALCFARAGHQVTVTEPSPEARATAPRRLRRGLRQAVLSGGERPDVAAVLARVHWTADLADLRRSAFVVECAAERQPLKEDIFRELDRICPQHTILASCTSAVPVAALAAATSRPDRVLATHFMNPAPVKTAVEVARGAATSPAALQRTLDLLVSLGKSPVVVADAPGFVTNRVLMLTINEAATVVHEGTATPAVVDRIFRDCFGHPTGPLATADLIGLDTVVDTLNVLYAHTNDPRFLPSPLLAKLVAEGRTGRKSASGFHTYPTATP</sequence>
<dbReference type="InterPro" id="IPR006108">
    <property type="entry name" value="3HC_DH_C"/>
</dbReference>
<dbReference type="SUPFAM" id="SSF51735">
    <property type="entry name" value="NAD(P)-binding Rossmann-fold domains"/>
    <property type="match status" value="1"/>
</dbReference>
<comment type="caution">
    <text evidence="7">The sequence shown here is derived from an EMBL/GenBank/DDBJ whole genome shotgun (WGS) entry which is preliminary data.</text>
</comment>
<evidence type="ECO:0000256" key="4">
    <source>
        <dbReference type="PIRSR" id="PIRSR000105-1"/>
    </source>
</evidence>
<reference evidence="7" key="1">
    <citation type="submission" date="2021-04" db="EMBL/GenBank/DDBJ databases">
        <title>Sequencing of actinobacteria type strains.</title>
        <authorList>
            <person name="Nguyen G.-S."/>
            <person name="Wentzel A."/>
        </authorList>
    </citation>
    <scope>NUCLEOTIDE SEQUENCE</scope>
    <source>
        <strain evidence="7">DSM 42095</strain>
    </source>
</reference>
<dbReference type="PANTHER" id="PTHR48075">
    <property type="entry name" value="3-HYDROXYACYL-COA DEHYDROGENASE FAMILY PROTEIN"/>
    <property type="match status" value="1"/>
</dbReference>